<dbReference type="AlphaFoldDB" id="A0A2H1KK81"/>
<accession>A0A2H1KK81</accession>
<feature type="transmembrane region" description="Helical" evidence="1">
    <location>
        <begin position="189"/>
        <end position="210"/>
    </location>
</feature>
<gene>
    <name evidence="2" type="ORF">BLIN101_03426</name>
</gene>
<reference evidence="2 3" key="1">
    <citation type="submission" date="2017-03" db="EMBL/GenBank/DDBJ databases">
        <authorList>
            <person name="Afonso C.L."/>
            <person name="Miller P.J."/>
            <person name="Scott M.A."/>
            <person name="Spackman E."/>
            <person name="Goraichik I."/>
            <person name="Dimitrov K.M."/>
            <person name="Suarez D.L."/>
            <person name="Swayne D.E."/>
        </authorList>
    </citation>
    <scope>NUCLEOTIDE SEQUENCE [LARGE SCALE GENOMIC DNA]</scope>
    <source>
        <strain evidence="2 3">Mu101</strain>
    </source>
</reference>
<dbReference type="RefSeq" id="WP_101556077.1">
    <property type="nucleotide sequence ID" value="NZ_FXZA01000044.1"/>
</dbReference>
<feature type="transmembrane region" description="Helical" evidence="1">
    <location>
        <begin position="161"/>
        <end position="182"/>
    </location>
</feature>
<feature type="transmembrane region" description="Helical" evidence="1">
    <location>
        <begin position="116"/>
        <end position="149"/>
    </location>
</feature>
<sequence length="267" mass="28124">MTTTASVRRDAPSPVGLGGATASEWIKFRGLTSNHVLTAFTLLLLIANGLAMPWAYVYRDRSSPKADYDAYPEMIVDKTGYVGIILAVLAVLMITNEYRSGQIGTTLLSVPRRTPVLVAKSAIIAGVSFVIGIVSSAIGFALAPAILGIGGYSYDLSPADALRLILGSGLYLATLSIIGIAVGALIRNVVASVLGVIVLLLIVPVIPQMFTEYGVEITGFFPIQAGSQLLARPVSGGLGPWTGYLVLLVWSVVLFAIAAITFKRRDA</sequence>
<feature type="transmembrane region" description="Helical" evidence="1">
    <location>
        <begin position="36"/>
        <end position="58"/>
    </location>
</feature>
<dbReference type="Pfam" id="PF12730">
    <property type="entry name" value="ABC2_membrane_4"/>
    <property type="match status" value="1"/>
</dbReference>
<name>A0A2H1KK81_BRELN</name>
<evidence type="ECO:0000313" key="3">
    <source>
        <dbReference type="Proteomes" id="UP000234498"/>
    </source>
</evidence>
<evidence type="ECO:0000256" key="1">
    <source>
        <dbReference type="SAM" id="Phobius"/>
    </source>
</evidence>
<dbReference type="GO" id="GO:0140359">
    <property type="term" value="F:ABC-type transporter activity"/>
    <property type="evidence" value="ECO:0007669"/>
    <property type="project" value="InterPro"/>
</dbReference>
<organism evidence="2 3">
    <name type="scientific">Brevibacterium linens</name>
    <dbReference type="NCBI Taxonomy" id="1703"/>
    <lineage>
        <taxon>Bacteria</taxon>
        <taxon>Bacillati</taxon>
        <taxon>Actinomycetota</taxon>
        <taxon>Actinomycetes</taxon>
        <taxon>Micrococcales</taxon>
        <taxon>Brevibacteriaceae</taxon>
        <taxon>Brevibacterium</taxon>
    </lineage>
</organism>
<protein>
    <submittedName>
        <fullName evidence="2">ABC-2 family transporter protein</fullName>
    </submittedName>
</protein>
<dbReference type="Proteomes" id="UP000234498">
    <property type="component" value="Unassembled WGS sequence"/>
</dbReference>
<dbReference type="EMBL" id="FXZA01000044">
    <property type="protein sequence ID" value="SMY00121.1"/>
    <property type="molecule type" value="Genomic_DNA"/>
</dbReference>
<keyword evidence="1" id="KW-0812">Transmembrane</keyword>
<proteinExistence type="predicted"/>
<feature type="transmembrane region" description="Helical" evidence="1">
    <location>
        <begin position="78"/>
        <end position="95"/>
    </location>
</feature>
<keyword evidence="1" id="KW-1133">Transmembrane helix</keyword>
<feature type="transmembrane region" description="Helical" evidence="1">
    <location>
        <begin position="241"/>
        <end position="262"/>
    </location>
</feature>
<dbReference type="OrthoDB" id="3297477at2"/>
<keyword evidence="1" id="KW-0472">Membrane</keyword>
<dbReference type="GO" id="GO:0005886">
    <property type="term" value="C:plasma membrane"/>
    <property type="evidence" value="ECO:0007669"/>
    <property type="project" value="UniProtKB-SubCell"/>
</dbReference>
<evidence type="ECO:0000313" key="2">
    <source>
        <dbReference type="EMBL" id="SMY00121.1"/>
    </source>
</evidence>